<proteinExistence type="inferred from homology"/>
<evidence type="ECO:0000256" key="2">
    <source>
        <dbReference type="ARBA" id="ARBA00004173"/>
    </source>
</evidence>
<dbReference type="NCBIfam" id="NF002325">
    <property type="entry name" value="PRK01278.1"/>
    <property type="match status" value="1"/>
</dbReference>
<dbReference type="InterPro" id="IPR005814">
    <property type="entry name" value="Aminotrans_3"/>
</dbReference>
<dbReference type="CDD" id="cd00610">
    <property type="entry name" value="OAT_like"/>
    <property type="match status" value="1"/>
</dbReference>
<reference evidence="11 12" key="1">
    <citation type="journal article" date="2017" name="Mol. Ecol.">
        <title>Comparative and population genomic landscape of Phellinus noxius: A hypervariable fungus causing root rot in trees.</title>
        <authorList>
            <person name="Chung C.L."/>
            <person name="Lee T.J."/>
            <person name="Akiba M."/>
            <person name="Lee H.H."/>
            <person name="Kuo T.H."/>
            <person name="Liu D."/>
            <person name="Ke H.M."/>
            <person name="Yokoi T."/>
            <person name="Roa M.B."/>
            <person name="Lu M.J."/>
            <person name="Chang Y.Y."/>
            <person name="Ann P.J."/>
            <person name="Tsai J.N."/>
            <person name="Chen C.Y."/>
            <person name="Tzean S.S."/>
            <person name="Ota Y."/>
            <person name="Hattori T."/>
            <person name="Sahashi N."/>
            <person name="Liou R.F."/>
            <person name="Kikuchi T."/>
            <person name="Tsai I.J."/>
        </authorList>
    </citation>
    <scope>NUCLEOTIDE SEQUENCE [LARGE SCALE GENOMIC DNA]</scope>
    <source>
        <strain evidence="11 12">FFPRI411160</strain>
    </source>
</reference>
<dbReference type="PANTHER" id="PTHR11986">
    <property type="entry name" value="AMINOTRANSFERASE CLASS III"/>
    <property type="match status" value="1"/>
</dbReference>
<dbReference type="EC" id="2.6.1.11" evidence="5"/>
<dbReference type="Proteomes" id="UP000217199">
    <property type="component" value="Unassembled WGS sequence"/>
</dbReference>
<dbReference type="SUPFAM" id="SSF53383">
    <property type="entry name" value="PLP-dependent transferases"/>
    <property type="match status" value="1"/>
</dbReference>
<gene>
    <name evidence="11" type="ORF">PNOK_0337600</name>
</gene>
<dbReference type="PANTHER" id="PTHR11986:SF79">
    <property type="entry name" value="ACETYLORNITHINE AMINOTRANSFERASE, MITOCHONDRIAL"/>
    <property type="match status" value="1"/>
</dbReference>
<evidence type="ECO:0000256" key="9">
    <source>
        <dbReference type="ARBA" id="ARBA00022898"/>
    </source>
</evidence>
<evidence type="ECO:0000256" key="7">
    <source>
        <dbReference type="ARBA" id="ARBA00022605"/>
    </source>
</evidence>
<name>A0A286UMH8_9AGAM</name>
<dbReference type="InterPro" id="IPR004636">
    <property type="entry name" value="AcOrn/SuccOrn_fam"/>
</dbReference>
<dbReference type="AlphaFoldDB" id="A0A286UMH8"/>
<dbReference type="Pfam" id="PF00202">
    <property type="entry name" value="Aminotran_3"/>
    <property type="match status" value="1"/>
</dbReference>
<evidence type="ECO:0000313" key="12">
    <source>
        <dbReference type="Proteomes" id="UP000217199"/>
    </source>
</evidence>
<comment type="caution">
    <text evidence="11">The sequence shown here is derived from an EMBL/GenBank/DDBJ whole genome shotgun (WGS) entry which is preliminary data.</text>
</comment>
<evidence type="ECO:0000256" key="6">
    <source>
        <dbReference type="ARBA" id="ARBA00022576"/>
    </source>
</evidence>
<dbReference type="Gene3D" id="3.40.640.10">
    <property type="entry name" value="Type I PLP-dependent aspartate aminotransferase-like (Major domain)"/>
    <property type="match status" value="1"/>
</dbReference>
<evidence type="ECO:0000256" key="3">
    <source>
        <dbReference type="ARBA" id="ARBA00005024"/>
    </source>
</evidence>
<accession>A0A286UMH8</accession>
<comment type="pathway">
    <text evidence="3">Amino-acid biosynthesis; L-arginine biosynthesis; N(2)-acetyl-L-ornithine from L-glutamate: step 4/4.</text>
</comment>
<keyword evidence="6 11" id="KW-0032">Aminotransferase</keyword>
<dbReference type="GO" id="GO:0005759">
    <property type="term" value="C:mitochondrial matrix"/>
    <property type="evidence" value="ECO:0007669"/>
    <property type="project" value="TreeGrafter"/>
</dbReference>
<dbReference type="FunCoup" id="A0A286UMH8">
    <property type="interactions" value="136"/>
</dbReference>
<evidence type="ECO:0000256" key="4">
    <source>
        <dbReference type="ARBA" id="ARBA00008954"/>
    </source>
</evidence>
<evidence type="ECO:0000313" key="11">
    <source>
        <dbReference type="EMBL" id="PAV20749.1"/>
    </source>
</evidence>
<dbReference type="STRING" id="2282107.A0A286UMH8"/>
<protein>
    <recommendedName>
        <fullName evidence="5">acetylornithine transaminase</fullName>
        <ecNumber evidence="5">2.6.1.11</ecNumber>
    </recommendedName>
</protein>
<evidence type="ECO:0000256" key="5">
    <source>
        <dbReference type="ARBA" id="ARBA00012919"/>
    </source>
</evidence>
<dbReference type="GO" id="GO:0006526">
    <property type="term" value="P:L-arginine biosynthetic process"/>
    <property type="evidence" value="ECO:0007669"/>
    <property type="project" value="UniProtKB-UniPathway"/>
</dbReference>
<dbReference type="GO" id="GO:0042802">
    <property type="term" value="F:identical protein binding"/>
    <property type="evidence" value="ECO:0007669"/>
    <property type="project" value="TreeGrafter"/>
</dbReference>
<dbReference type="InterPro" id="IPR015424">
    <property type="entry name" value="PyrdxlP-dep_Trfase"/>
</dbReference>
<dbReference type="GO" id="GO:0003992">
    <property type="term" value="F:N2-acetyl-L-ornithine:2-oxoglutarate 5-aminotransferase activity"/>
    <property type="evidence" value="ECO:0007669"/>
    <property type="project" value="UniProtKB-EC"/>
</dbReference>
<evidence type="ECO:0000256" key="1">
    <source>
        <dbReference type="ARBA" id="ARBA00001933"/>
    </source>
</evidence>
<dbReference type="Gene3D" id="3.90.1150.10">
    <property type="entry name" value="Aspartate Aminotransferase, domain 1"/>
    <property type="match status" value="1"/>
</dbReference>
<dbReference type="OrthoDB" id="10260828at2759"/>
<dbReference type="InterPro" id="IPR050103">
    <property type="entry name" value="Class-III_PLP-dep_AT"/>
</dbReference>
<organism evidence="11 12">
    <name type="scientific">Pyrrhoderma noxium</name>
    <dbReference type="NCBI Taxonomy" id="2282107"/>
    <lineage>
        <taxon>Eukaryota</taxon>
        <taxon>Fungi</taxon>
        <taxon>Dikarya</taxon>
        <taxon>Basidiomycota</taxon>
        <taxon>Agaricomycotina</taxon>
        <taxon>Agaricomycetes</taxon>
        <taxon>Hymenochaetales</taxon>
        <taxon>Hymenochaetaceae</taxon>
        <taxon>Pyrrhoderma</taxon>
    </lineage>
</organism>
<keyword evidence="9 10" id="KW-0663">Pyridoxal phosphate</keyword>
<comment type="similarity">
    <text evidence="4 10">Belongs to the class-III pyridoxal-phosphate-dependent aminotransferase family.</text>
</comment>
<comment type="subcellular location">
    <subcellularLocation>
        <location evidence="2">Mitochondrion</location>
    </subcellularLocation>
</comment>
<comment type="cofactor">
    <cofactor evidence="1">
        <name>pyridoxal 5'-phosphate</name>
        <dbReference type="ChEBI" id="CHEBI:597326"/>
    </cofactor>
</comment>
<dbReference type="PROSITE" id="PS00600">
    <property type="entry name" value="AA_TRANSFER_CLASS_3"/>
    <property type="match status" value="1"/>
</dbReference>
<dbReference type="UniPathway" id="UPA00068">
    <property type="reaction ID" value="UER00109"/>
</dbReference>
<dbReference type="FunFam" id="3.40.640.10:FF:000004">
    <property type="entry name" value="Acetylornithine aminotransferase"/>
    <property type="match status" value="1"/>
</dbReference>
<dbReference type="PIRSF" id="PIRSF000521">
    <property type="entry name" value="Transaminase_4ab_Lys_Orn"/>
    <property type="match status" value="1"/>
</dbReference>
<dbReference type="InterPro" id="IPR049704">
    <property type="entry name" value="Aminotrans_3_PPA_site"/>
</dbReference>
<dbReference type="InParanoid" id="A0A286UMH8"/>
<dbReference type="InterPro" id="IPR015422">
    <property type="entry name" value="PyrdxlP-dep_Trfase_small"/>
</dbReference>
<sequence length="483" mass="51977">MASIARSTYKRSSKPLSSPLKAWVRYNSTERSPSTAYTTVTHPETPDDLPASVTSHIARAKKNILGVYARPPLVLERGKGAYVWDSQGRKYLDFTAGVAVNALGHADPDFANCMAQQAAVISHSSNVFYNPWATELAELLIGLTKREGGLGFQKGSQADGGAKVFFANSGTEANEGALKIARKFGKDNWARSQNKSPDDPSCPKYRVVYFKNSFHGRSLGSLSATGTPKYQIPFAPLVPGFDMGKVNDIDSVELVNEDTCAVIVEPIQGEGGIFPADEKWLRELRKRCSEKGAVLIFDEIQCGLYRTGNLWAHSTLPVECHPDIVTMAKPLANGFPIGAVMMRDAVAETMTAGTHGTTFGGSPLACALGHHVLSRLSAPAFGQSVLGTGKLLRERLEPLPRWFPSIVASEGIRGRGLMLGIPFVNGTAPGELVRLARERGVLLLTAGSDAVRLVPSLNIGRDEVDLAADVIESVLGEMQRQSS</sequence>
<dbReference type="NCBIfam" id="TIGR00707">
    <property type="entry name" value="argD"/>
    <property type="match status" value="1"/>
</dbReference>
<evidence type="ECO:0000256" key="8">
    <source>
        <dbReference type="ARBA" id="ARBA00022679"/>
    </source>
</evidence>
<keyword evidence="7" id="KW-0028">Amino-acid biosynthesis</keyword>
<keyword evidence="12" id="KW-1185">Reference proteome</keyword>
<dbReference type="InterPro" id="IPR015421">
    <property type="entry name" value="PyrdxlP-dep_Trfase_major"/>
</dbReference>
<evidence type="ECO:0000256" key="10">
    <source>
        <dbReference type="RuleBase" id="RU003560"/>
    </source>
</evidence>
<keyword evidence="8" id="KW-0808">Transferase</keyword>
<dbReference type="GO" id="GO:0030170">
    <property type="term" value="F:pyridoxal phosphate binding"/>
    <property type="evidence" value="ECO:0007669"/>
    <property type="project" value="InterPro"/>
</dbReference>
<dbReference type="EMBL" id="NBII01000003">
    <property type="protein sequence ID" value="PAV20749.1"/>
    <property type="molecule type" value="Genomic_DNA"/>
</dbReference>